<evidence type="ECO:0000256" key="1">
    <source>
        <dbReference type="ARBA" id="ARBA00009533"/>
    </source>
</evidence>
<dbReference type="PANTHER" id="PTHR46101">
    <property type="match status" value="1"/>
</dbReference>
<keyword evidence="3" id="KW-1133">Transmembrane helix</keyword>
<feature type="transmembrane region" description="Helical" evidence="3">
    <location>
        <begin position="43"/>
        <end position="68"/>
    </location>
</feature>
<dbReference type="AlphaFoldDB" id="A0AAD8MQR8"/>
<name>A0AAD8MQR8_9APIA</name>
<dbReference type="InterPro" id="IPR051151">
    <property type="entry name" value="Group_II_Decarboxylase"/>
</dbReference>
<keyword evidence="2" id="KW-0456">Lyase</keyword>
<dbReference type="GO" id="GO:0016831">
    <property type="term" value="F:carboxy-lyase activity"/>
    <property type="evidence" value="ECO:0007669"/>
    <property type="project" value="UniProtKB-KW"/>
</dbReference>
<feature type="transmembrane region" description="Helical" evidence="3">
    <location>
        <begin position="80"/>
        <end position="101"/>
    </location>
</feature>
<evidence type="ECO:0000313" key="5">
    <source>
        <dbReference type="Proteomes" id="UP001237642"/>
    </source>
</evidence>
<keyword evidence="3" id="KW-0812">Transmembrane</keyword>
<keyword evidence="3" id="KW-0472">Membrane</keyword>
<keyword evidence="2" id="KW-0210">Decarboxylase</keyword>
<comment type="similarity">
    <text evidence="1">Belongs to the group II decarboxylase family.</text>
</comment>
<proteinExistence type="inferred from homology"/>
<sequence length="192" mass="22173">MDLKGAGVIVDGEGAENQVKRVKMMDKYQLFPRKRANKTYPTIATYLSRGSIIIVPAMGETQLIWILITVHWDNCNTSRLTTLEILLYKANIVYWIGFLAYKNWRRMILDYITNCGGKCFLMESCMHHVTHYSMFKAARMYRMEFEKVNTYLTSKDIDCKDFKAKLLCHKDKPAIINANIGTTVLAMIVILL</sequence>
<reference evidence="4" key="1">
    <citation type="submission" date="2023-02" db="EMBL/GenBank/DDBJ databases">
        <title>Genome of toxic invasive species Heracleum sosnowskyi carries increased number of genes despite the absence of recent whole-genome duplications.</title>
        <authorList>
            <person name="Schelkunov M."/>
            <person name="Shtratnikova V."/>
            <person name="Makarenko M."/>
            <person name="Klepikova A."/>
            <person name="Omelchenko D."/>
            <person name="Novikova G."/>
            <person name="Obukhova E."/>
            <person name="Bogdanov V."/>
            <person name="Penin A."/>
            <person name="Logacheva M."/>
        </authorList>
    </citation>
    <scope>NUCLEOTIDE SEQUENCE</scope>
    <source>
        <strain evidence="4">Hsosn_3</strain>
        <tissue evidence="4">Leaf</tissue>
    </source>
</reference>
<organism evidence="4 5">
    <name type="scientific">Heracleum sosnowskyi</name>
    <dbReference type="NCBI Taxonomy" id="360622"/>
    <lineage>
        <taxon>Eukaryota</taxon>
        <taxon>Viridiplantae</taxon>
        <taxon>Streptophyta</taxon>
        <taxon>Embryophyta</taxon>
        <taxon>Tracheophyta</taxon>
        <taxon>Spermatophyta</taxon>
        <taxon>Magnoliopsida</taxon>
        <taxon>eudicotyledons</taxon>
        <taxon>Gunneridae</taxon>
        <taxon>Pentapetalae</taxon>
        <taxon>asterids</taxon>
        <taxon>campanulids</taxon>
        <taxon>Apiales</taxon>
        <taxon>Apiaceae</taxon>
        <taxon>Apioideae</taxon>
        <taxon>apioid superclade</taxon>
        <taxon>Tordylieae</taxon>
        <taxon>Tordyliinae</taxon>
        <taxon>Heracleum</taxon>
    </lineage>
</organism>
<dbReference type="PANTHER" id="PTHR46101:SF21">
    <property type="entry name" value="SERINE DECARBOXYLASE"/>
    <property type="match status" value="1"/>
</dbReference>
<reference evidence="4" key="2">
    <citation type="submission" date="2023-05" db="EMBL/GenBank/DDBJ databases">
        <authorList>
            <person name="Schelkunov M.I."/>
        </authorList>
    </citation>
    <scope>NUCLEOTIDE SEQUENCE</scope>
    <source>
        <strain evidence="4">Hsosn_3</strain>
        <tissue evidence="4">Leaf</tissue>
    </source>
</reference>
<evidence type="ECO:0000256" key="2">
    <source>
        <dbReference type="ARBA" id="ARBA00022793"/>
    </source>
</evidence>
<dbReference type="Proteomes" id="UP001237642">
    <property type="component" value="Unassembled WGS sequence"/>
</dbReference>
<dbReference type="InterPro" id="IPR015421">
    <property type="entry name" value="PyrdxlP-dep_Trfase_major"/>
</dbReference>
<dbReference type="EMBL" id="JAUIZM010000005">
    <property type="protein sequence ID" value="KAK1386025.1"/>
    <property type="molecule type" value="Genomic_DNA"/>
</dbReference>
<accession>A0AAD8MQR8</accession>
<protein>
    <submittedName>
        <fullName evidence="4">Uncharacterized protein</fullName>
    </submittedName>
</protein>
<dbReference type="Gene3D" id="3.40.640.10">
    <property type="entry name" value="Type I PLP-dependent aspartate aminotransferase-like (Major domain)"/>
    <property type="match status" value="1"/>
</dbReference>
<feature type="transmembrane region" description="Helical" evidence="3">
    <location>
        <begin position="174"/>
        <end position="191"/>
    </location>
</feature>
<gene>
    <name evidence="4" type="ORF">POM88_023760</name>
</gene>
<evidence type="ECO:0000256" key="3">
    <source>
        <dbReference type="SAM" id="Phobius"/>
    </source>
</evidence>
<evidence type="ECO:0000313" key="4">
    <source>
        <dbReference type="EMBL" id="KAK1386025.1"/>
    </source>
</evidence>
<comment type="caution">
    <text evidence="4">The sequence shown here is derived from an EMBL/GenBank/DDBJ whole genome shotgun (WGS) entry which is preliminary data.</text>
</comment>
<keyword evidence="5" id="KW-1185">Reference proteome</keyword>